<evidence type="ECO:0000313" key="1">
    <source>
        <dbReference type="EMBL" id="SPO26454.1"/>
    </source>
</evidence>
<dbReference type="Proteomes" id="UP000324022">
    <property type="component" value="Unassembled WGS sequence"/>
</dbReference>
<reference evidence="1 2" key="1">
    <citation type="submission" date="2018-03" db="EMBL/GenBank/DDBJ databases">
        <authorList>
            <person name="Guldener U."/>
        </authorList>
    </citation>
    <scope>NUCLEOTIDE SEQUENCE [LARGE SCALE GENOMIC DNA]</scope>
    <source>
        <strain evidence="1 2">NBRC100155</strain>
    </source>
</reference>
<dbReference type="EMBL" id="OOIN01000014">
    <property type="protein sequence ID" value="SPO26454.1"/>
    <property type="molecule type" value="Genomic_DNA"/>
</dbReference>
<name>A0A5C3E6V5_9BASI</name>
<proteinExistence type="predicted"/>
<gene>
    <name evidence="1" type="ORF">UTRI_04043</name>
</gene>
<accession>A0A5C3E6V5</accession>
<sequence length="190" mass="21295">MGLTQRFRFKGRHFGVGVKHIQQKIKGWLKKLLENNPSQMSKAQTSHFDRVESLGGGNSGVRSICNYYRDDSQVKSDSRQRTSQYKDGELRLEGNSCRRTSILNGLHATEQGSSKACRLFQKTPSAISLLISSEPPPSPYLAQNSCIHHLVLKKLNSVLASISVNLRPVLLTINWKTLTDKKSQNLSSTR</sequence>
<dbReference type="AlphaFoldDB" id="A0A5C3E6V5"/>
<protein>
    <submittedName>
        <fullName evidence="1">Uncharacterized protein</fullName>
    </submittedName>
</protein>
<evidence type="ECO:0000313" key="2">
    <source>
        <dbReference type="Proteomes" id="UP000324022"/>
    </source>
</evidence>
<organism evidence="1 2">
    <name type="scientific">Ustilago trichophora</name>
    <dbReference type="NCBI Taxonomy" id="86804"/>
    <lineage>
        <taxon>Eukaryota</taxon>
        <taxon>Fungi</taxon>
        <taxon>Dikarya</taxon>
        <taxon>Basidiomycota</taxon>
        <taxon>Ustilaginomycotina</taxon>
        <taxon>Ustilaginomycetes</taxon>
        <taxon>Ustilaginales</taxon>
        <taxon>Ustilaginaceae</taxon>
        <taxon>Ustilago</taxon>
    </lineage>
</organism>
<keyword evidence="2" id="KW-1185">Reference proteome</keyword>